<keyword evidence="1" id="KW-0378">Hydrolase</keyword>
<evidence type="ECO:0000313" key="4">
    <source>
        <dbReference type="EMBL" id="MDO6414266.1"/>
    </source>
</evidence>
<protein>
    <submittedName>
        <fullName evidence="4">Alpha-galactosidase</fullName>
    </submittedName>
</protein>
<dbReference type="CDD" id="cd14791">
    <property type="entry name" value="GH36"/>
    <property type="match status" value="1"/>
</dbReference>
<proteinExistence type="predicted"/>
<dbReference type="InterPro" id="IPR002252">
    <property type="entry name" value="Glyco_hydro_36"/>
</dbReference>
<evidence type="ECO:0000313" key="5">
    <source>
        <dbReference type="Proteomes" id="UP001169764"/>
    </source>
</evidence>
<keyword evidence="2" id="KW-0326">Glycosidase</keyword>
<dbReference type="InterPro" id="IPR017853">
    <property type="entry name" value="GH"/>
</dbReference>
<evidence type="ECO:0000256" key="2">
    <source>
        <dbReference type="ARBA" id="ARBA00023295"/>
    </source>
</evidence>
<dbReference type="Gene3D" id="3.20.20.70">
    <property type="entry name" value="Aldolase class I"/>
    <property type="match status" value="1"/>
</dbReference>
<evidence type="ECO:0000256" key="3">
    <source>
        <dbReference type="SAM" id="MobiDB-lite"/>
    </source>
</evidence>
<dbReference type="PANTHER" id="PTHR43053">
    <property type="entry name" value="GLYCOSIDASE FAMILY 31"/>
    <property type="match status" value="1"/>
</dbReference>
<sequence>MPILPELRSIDLGDVAPLIDGQLPYRLEVSARDEKGIVWTLPSGGAIRLTIRRIDDAIAIDVTAEDITCPLASLGLRFGGISGVRKYLRNGYQSWDGSYFVAPGTPAGDGPPAKAPTLGFAMTALLPVVGAGAVVLGHDRHDRFQTRFRFGGTAAALTIDVETLLDGTGATQAETLFLFDGDEVEEALRRWSRRSASASPLAPRIPDQRLTGWCSWYNLYAAIDEPLLREHLDAARAYRDTHDVALEIFQIDDGFTPEMGDWLDVKAQFPRGMKPMLQEIAAAGFRPGLWIAPFLVGNRSRLFVEHPDWVVQDRAAGRPLLAMHFYGEFRWHKRSEEYYVLDITHPEAEAYIRRVFRTWTREWGAGYIKADFLLHGAEYSPDRAIWHASGLSRIAIWRRMMTAIREEIGDDVTLSGCGCPLWASIGLVDAVRIGRDVGVTWHGDYSAESLLRDLQSRNHAHGILWQADPDCLLLRDRFHELSNAQVEALAHFGGGAGGVVMTSDQLAELPPGRAALLAELLRTRVTHCDFPRLGTDGVTIEQRLWDGAAAAATQWFNPSDTPSDGPDGGTLPPYTLRR</sequence>
<feature type="region of interest" description="Disordered" evidence="3">
    <location>
        <begin position="556"/>
        <end position="578"/>
    </location>
</feature>
<dbReference type="Pfam" id="PF02065">
    <property type="entry name" value="Melibiase"/>
    <property type="match status" value="1"/>
</dbReference>
<dbReference type="EMBL" id="JAUOTP010000003">
    <property type="protein sequence ID" value="MDO6414266.1"/>
    <property type="molecule type" value="Genomic_DNA"/>
</dbReference>
<reference evidence="4" key="1">
    <citation type="submission" date="2023-07" db="EMBL/GenBank/DDBJ databases">
        <authorList>
            <person name="Kim M."/>
        </authorList>
    </citation>
    <scope>NUCLEOTIDE SEQUENCE</scope>
    <source>
        <strain evidence="4">BIUV-7</strain>
    </source>
</reference>
<organism evidence="4 5">
    <name type="scientific">Sphingomonas natans</name>
    <dbReference type="NCBI Taxonomy" id="3063330"/>
    <lineage>
        <taxon>Bacteria</taxon>
        <taxon>Pseudomonadati</taxon>
        <taxon>Pseudomonadota</taxon>
        <taxon>Alphaproteobacteria</taxon>
        <taxon>Sphingomonadales</taxon>
        <taxon>Sphingomonadaceae</taxon>
        <taxon>Sphingomonas</taxon>
    </lineage>
</organism>
<dbReference type="RefSeq" id="WP_303541326.1">
    <property type="nucleotide sequence ID" value="NZ_JAUOTP010000003.1"/>
</dbReference>
<dbReference type="PANTHER" id="PTHR43053:SF3">
    <property type="entry name" value="ALPHA-GALACTOSIDASE C-RELATED"/>
    <property type="match status" value="1"/>
</dbReference>
<name>A0ABT8Y7G8_9SPHN</name>
<dbReference type="InterPro" id="IPR013785">
    <property type="entry name" value="Aldolase_TIM"/>
</dbReference>
<dbReference type="Proteomes" id="UP001169764">
    <property type="component" value="Unassembled WGS sequence"/>
</dbReference>
<dbReference type="SUPFAM" id="SSF51445">
    <property type="entry name" value="(Trans)glycosidases"/>
    <property type="match status" value="1"/>
</dbReference>
<comment type="caution">
    <text evidence="4">The sequence shown here is derived from an EMBL/GenBank/DDBJ whole genome shotgun (WGS) entry which is preliminary data.</text>
</comment>
<evidence type="ECO:0000256" key="1">
    <source>
        <dbReference type="ARBA" id="ARBA00022801"/>
    </source>
</evidence>
<dbReference type="InterPro" id="IPR050985">
    <property type="entry name" value="Alpha-glycosidase_related"/>
</dbReference>
<gene>
    <name evidence="4" type="ORF">Q4F19_07715</name>
</gene>
<accession>A0ABT8Y7G8</accession>
<keyword evidence="5" id="KW-1185">Reference proteome</keyword>